<reference evidence="2 3" key="1">
    <citation type="journal article" date="2019" name="Int. J. Syst. Evol. Microbiol.">
        <title>The Global Catalogue of Microorganisms (GCM) 10K type strain sequencing project: providing services to taxonomists for standard genome sequencing and annotation.</title>
        <authorList>
            <consortium name="The Broad Institute Genomics Platform"/>
            <consortium name="The Broad Institute Genome Sequencing Center for Infectious Disease"/>
            <person name="Wu L."/>
            <person name="Ma J."/>
        </authorList>
    </citation>
    <scope>NUCLEOTIDE SEQUENCE [LARGE SCALE GENOMIC DNA]</scope>
    <source>
        <strain evidence="2 3">RDMS1</strain>
    </source>
</reference>
<evidence type="ECO:0000313" key="2">
    <source>
        <dbReference type="EMBL" id="MFC7192412.1"/>
    </source>
</evidence>
<name>A0ABD5YU16_9EURY</name>
<dbReference type="AlphaFoldDB" id="A0ABD5YU16"/>
<dbReference type="EMBL" id="JBHTAX010000004">
    <property type="protein sequence ID" value="MFC7192412.1"/>
    <property type="molecule type" value="Genomic_DNA"/>
</dbReference>
<evidence type="ECO:0000256" key="1">
    <source>
        <dbReference type="SAM" id="MobiDB-lite"/>
    </source>
</evidence>
<protein>
    <submittedName>
        <fullName evidence="2">Uncharacterized protein</fullName>
    </submittedName>
</protein>
<comment type="caution">
    <text evidence="2">The sequence shown here is derived from an EMBL/GenBank/DDBJ whole genome shotgun (WGS) entry which is preliminary data.</text>
</comment>
<sequence length="64" mass="7183">MTGRRFVTLTTTGASLVLAGCGNDDSPTETTEGEPEAELGHPYQRRQQPKNRDNQPLRKSRKQR</sequence>
<dbReference type="RefSeq" id="WP_390206729.1">
    <property type="nucleotide sequence ID" value="NZ_JBHTAX010000004.1"/>
</dbReference>
<dbReference type="PROSITE" id="PS51257">
    <property type="entry name" value="PROKAR_LIPOPROTEIN"/>
    <property type="match status" value="1"/>
</dbReference>
<proteinExistence type="predicted"/>
<accession>A0ABD5YU16</accession>
<evidence type="ECO:0000313" key="3">
    <source>
        <dbReference type="Proteomes" id="UP001596417"/>
    </source>
</evidence>
<dbReference type="Proteomes" id="UP001596417">
    <property type="component" value="Unassembled WGS sequence"/>
</dbReference>
<feature type="region of interest" description="Disordered" evidence="1">
    <location>
        <begin position="17"/>
        <end position="64"/>
    </location>
</feature>
<gene>
    <name evidence="2" type="ORF">ACFQL7_23075</name>
</gene>
<keyword evidence="3" id="KW-1185">Reference proteome</keyword>
<organism evidence="2 3">
    <name type="scientific">Halocatena marina</name>
    <dbReference type="NCBI Taxonomy" id="2934937"/>
    <lineage>
        <taxon>Archaea</taxon>
        <taxon>Methanobacteriati</taxon>
        <taxon>Methanobacteriota</taxon>
        <taxon>Stenosarchaea group</taxon>
        <taxon>Halobacteria</taxon>
        <taxon>Halobacteriales</taxon>
        <taxon>Natronomonadaceae</taxon>
        <taxon>Halocatena</taxon>
    </lineage>
</organism>